<evidence type="ECO:0008006" key="4">
    <source>
        <dbReference type="Google" id="ProtNLM"/>
    </source>
</evidence>
<evidence type="ECO:0000256" key="1">
    <source>
        <dbReference type="SAM" id="SignalP"/>
    </source>
</evidence>
<dbReference type="HOGENOM" id="CLU_100616_1_0_6"/>
<feature type="signal peptide" evidence="1">
    <location>
        <begin position="1"/>
        <end position="22"/>
    </location>
</feature>
<protein>
    <recommendedName>
        <fullName evidence="4">DUF3016 domain-containing protein</fullName>
    </recommendedName>
</protein>
<dbReference type="STRING" id="318161.Sden_0662"/>
<sequence length="177" mass="19852">MKITYVLMAAGLLSQLGVNVQAEETQEKNLITESGAVKVEWQAPDSFRDIKTSSGIQSRFEQRLFDTLTQALAKDAKKSLKANQKLELVVTDVDLAGDMRPTFGAAAVSELRIVKDLYPPRMTFSYRVFEDDKVIMIGDEKLVDMNFMHRVGINNSASDYESQMLADWLKKTVAPKV</sequence>
<dbReference type="eggNOG" id="ENOG50331S4">
    <property type="taxonomic scope" value="Bacteria"/>
</dbReference>
<keyword evidence="3" id="KW-1185">Reference proteome</keyword>
<reference evidence="2 3" key="1">
    <citation type="submission" date="2006-03" db="EMBL/GenBank/DDBJ databases">
        <title>Complete sequence of Shewanella denitrificans OS217.</title>
        <authorList>
            <consortium name="US DOE Joint Genome Institute"/>
            <person name="Copeland A."/>
            <person name="Lucas S."/>
            <person name="Lapidus A."/>
            <person name="Barry K."/>
            <person name="Detter J.C."/>
            <person name="Glavina del Rio T."/>
            <person name="Hammon N."/>
            <person name="Israni S."/>
            <person name="Dalin E."/>
            <person name="Tice H."/>
            <person name="Pitluck S."/>
            <person name="Brettin T."/>
            <person name="Bruce D."/>
            <person name="Han C."/>
            <person name="Tapia R."/>
            <person name="Gilna P."/>
            <person name="Kiss H."/>
            <person name="Schmutz J."/>
            <person name="Larimer F."/>
            <person name="Land M."/>
            <person name="Hauser L."/>
            <person name="Kyrpides N."/>
            <person name="Lykidis A."/>
            <person name="Richardson P."/>
        </authorList>
    </citation>
    <scope>NUCLEOTIDE SEQUENCE [LARGE SCALE GENOMIC DNA]</scope>
    <source>
        <strain evidence="3">OS217 / ATCC BAA-1090 / DSM 15013</strain>
    </source>
</reference>
<dbReference type="KEGG" id="sdn:Sden_0662"/>
<feature type="chain" id="PRO_5004181663" description="DUF3016 domain-containing protein" evidence="1">
    <location>
        <begin position="23"/>
        <end position="177"/>
    </location>
</feature>
<gene>
    <name evidence="2" type="ordered locus">Sden_0662</name>
</gene>
<dbReference type="Pfam" id="PF11454">
    <property type="entry name" value="DUF3016"/>
    <property type="match status" value="1"/>
</dbReference>
<dbReference type="EMBL" id="CP000302">
    <property type="protein sequence ID" value="ABE53952.1"/>
    <property type="molecule type" value="Genomic_DNA"/>
</dbReference>
<keyword evidence="1" id="KW-0732">Signal</keyword>
<organism evidence="2 3">
    <name type="scientific">Shewanella denitrificans (strain OS217 / ATCC BAA-1090 / DSM 15013)</name>
    <dbReference type="NCBI Taxonomy" id="318161"/>
    <lineage>
        <taxon>Bacteria</taxon>
        <taxon>Pseudomonadati</taxon>
        <taxon>Pseudomonadota</taxon>
        <taxon>Gammaproteobacteria</taxon>
        <taxon>Alteromonadales</taxon>
        <taxon>Shewanellaceae</taxon>
        <taxon>Shewanella</taxon>
    </lineage>
</organism>
<dbReference type="RefSeq" id="WP_011495117.1">
    <property type="nucleotide sequence ID" value="NC_007954.1"/>
</dbReference>
<evidence type="ECO:0000313" key="3">
    <source>
        <dbReference type="Proteomes" id="UP000001982"/>
    </source>
</evidence>
<name>Q12RH4_SHEDO</name>
<accession>Q12RH4</accession>
<evidence type="ECO:0000313" key="2">
    <source>
        <dbReference type="EMBL" id="ABE53952.1"/>
    </source>
</evidence>
<dbReference type="Proteomes" id="UP000001982">
    <property type="component" value="Chromosome"/>
</dbReference>
<dbReference type="InterPro" id="IPR021557">
    <property type="entry name" value="DUF3016"/>
</dbReference>
<dbReference type="OrthoDB" id="195620at2"/>
<proteinExistence type="predicted"/>
<dbReference type="AlphaFoldDB" id="Q12RH4"/>